<dbReference type="OrthoDB" id="303614at2759"/>
<dbReference type="GO" id="GO:0008615">
    <property type="term" value="P:pyridoxine biosynthetic process"/>
    <property type="evidence" value="ECO:0007669"/>
    <property type="project" value="InterPro"/>
</dbReference>
<organism evidence="11 12">
    <name type="scientific">Ophiocordyceps unilateralis</name>
    <name type="common">Zombie-ant fungus</name>
    <name type="synonym">Torrubia unilateralis</name>
    <dbReference type="NCBI Taxonomy" id="268505"/>
    <lineage>
        <taxon>Eukaryota</taxon>
        <taxon>Fungi</taxon>
        <taxon>Dikarya</taxon>
        <taxon>Ascomycota</taxon>
        <taxon>Pezizomycotina</taxon>
        <taxon>Sordariomycetes</taxon>
        <taxon>Hypocreomycetidae</taxon>
        <taxon>Hypocreales</taxon>
        <taxon>Ophiocordycipitaceae</taxon>
        <taxon>Ophiocordyceps</taxon>
    </lineage>
</organism>
<dbReference type="InterPro" id="IPR011576">
    <property type="entry name" value="Pyridox_Oxase_N"/>
</dbReference>
<evidence type="ECO:0000256" key="3">
    <source>
        <dbReference type="ARBA" id="ARBA00005037"/>
    </source>
</evidence>
<dbReference type="Gene3D" id="2.30.110.10">
    <property type="entry name" value="Electron Transport, Fmn-binding Protein, Chain A"/>
    <property type="match status" value="1"/>
</dbReference>
<evidence type="ECO:0000256" key="8">
    <source>
        <dbReference type="SAM" id="MobiDB-lite"/>
    </source>
</evidence>
<dbReference type="NCBIfam" id="NF004231">
    <property type="entry name" value="PRK05679.1"/>
    <property type="match status" value="1"/>
</dbReference>
<evidence type="ECO:0000256" key="2">
    <source>
        <dbReference type="ARBA" id="ARBA00004738"/>
    </source>
</evidence>
<comment type="cofactor">
    <cofactor evidence="1">
        <name>FMN</name>
        <dbReference type="ChEBI" id="CHEBI:58210"/>
    </cofactor>
</comment>
<evidence type="ECO:0000259" key="9">
    <source>
        <dbReference type="Pfam" id="PF01243"/>
    </source>
</evidence>
<evidence type="ECO:0000256" key="4">
    <source>
        <dbReference type="ARBA" id="ARBA00012801"/>
    </source>
</evidence>
<dbReference type="AlphaFoldDB" id="A0A2A9P4V9"/>
<feature type="region of interest" description="Disordered" evidence="8">
    <location>
        <begin position="30"/>
        <end position="54"/>
    </location>
</feature>
<dbReference type="InterPro" id="IPR019576">
    <property type="entry name" value="Pyridoxamine_oxidase_dimer_C"/>
</dbReference>
<keyword evidence="5" id="KW-0285">Flavoprotein</keyword>
<dbReference type="InterPro" id="IPR019740">
    <property type="entry name" value="Pyridox_Oxase_CS"/>
</dbReference>
<dbReference type="Pfam" id="PF01243">
    <property type="entry name" value="PNPOx_N"/>
    <property type="match status" value="1"/>
</dbReference>
<protein>
    <recommendedName>
        <fullName evidence="4">pyridoxal 5'-phosphate synthase</fullName>
        <ecNumber evidence="4">1.4.3.5</ecNumber>
    </recommendedName>
</protein>
<evidence type="ECO:0000313" key="11">
    <source>
        <dbReference type="EMBL" id="PFH56214.1"/>
    </source>
</evidence>
<dbReference type="UniPathway" id="UPA01068">
    <property type="reaction ID" value="UER00304"/>
</dbReference>
<feature type="domain" description="Pyridoxamine 5'-phosphate oxidase N-terminal" evidence="9">
    <location>
        <begin position="95"/>
        <end position="226"/>
    </location>
</feature>
<accession>A0A2A9P4V9</accession>
<dbReference type="PROSITE" id="PS01064">
    <property type="entry name" value="PYRIDOX_OXIDASE"/>
    <property type="match status" value="1"/>
</dbReference>
<proteinExistence type="predicted"/>
<evidence type="ECO:0000313" key="12">
    <source>
        <dbReference type="Proteomes" id="UP000037136"/>
    </source>
</evidence>
<dbReference type="InterPro" id="IPR000659">
    <property type="entry name" value="Pyridox_Oxase"/>
</dbReference>
<comment type="caution">
    <text evidence="11">The sequence shown here is derived from an EMBL/GenBank/DDBJ whole genome shotgun (WGS) entry which is preliminary data.</text>
</comment>
<name>A0A2A9P4V9_OPHUN</name>
<evidence type="ECO:0000256" key="5">
    <source>
        <dbReference type="ARBA" id="ARBA00022630"/>
    </source>
</evidence>
<dbReference type="Pfam" id="PF10590">
    <property type="entry name" value="PNP_phzG_C"/>
    <property type="match status" value="1"/>
</dbReference>
<dbReference type="GO" id="GO:0004733">
    <property type="term" value="F:pyridoxamine phosphate oxidase activity"/>
    <property type="evidence" value="ECO:0007669"/>
    <property type="project" value="UniProtKB-EC"/>
</dbReference>
<evidence type="ECO:0000259" key="10">
    <source>
        <dbReference type="Pfam" id="PF10590"/>
    </source>
</evidence>
<dbReference type="STRING" id="268505.A0A2A9P4V9"/>
<evidence type="ECO:0000256" key="7">
    <source>
        <dbReference type="ARBA" id="ARBA00023002"/>
    </source>
</evidence>
<dbReference type="Proteomes" id="UP000037136">
    <property type="component" value="Unassembled WGS sequence"/>
</dbReference>
<gene>
    <name evidence="11" type="ORF">XA68_16892</name>
</gene>
<comment type="pathway">
    <text evidence="2">Cofactor metabolism; pyridoxal 5'-phosphate salvage; pyridoxal 5'-phosphate from pyridoxamine 5'-phosphate: step 1/1.</text>
</comment>
<dbReference type="NCBIfam" id="TIGR00558">
    <property type="entry name" value="pdxH"/>
    <property type="match status" value="1"/>
</dbReference>
<dbReference type="InterPro" id="IPR012349">
    <property type="entry name" value="Split_barrel_FMN-bd"/>
</dbReference>
<dbReference type="PANTHER" id="PTHR10851:SF0">
    <property type="entry name" value="PYRIDOXINE-5'-PHOSPHATE OXIDASE"/>
    <property type="match status" value="1"/>
</dbReference>
<feature type="domain" description="Pyridoxine 5'-phosphate oxidase dimerisation C-terminal" evidence="10">
    <location>
        <begin position="242"/>
        <end position="284"/>
    </location>
</feature>
<dbReference type="GO" id="GO:0010181">
    <property type="term" value="F:FMN binding"/>
    <property type="evidence" value="ECO:0007669"/>
    <property type="project" value="InterPro"/>
</dbReference>
<keyword evidence="6" id="KW-0288">FMN</keyword>
<sequence length="284" mass="31012">MRTAAARLSTITSRRLVRCRSAAAVAVGMTRSSGSGSGSGGGSGGGTGGDEVKTGEAKLISPSTQAEQFTLGSLRRTSLEATPTTQFQNWFATARASTAHAETCVLATSSLPSGHVSARVVYLKEVDADGGFVLYSNWASSRKAADVASNPNVALVFYWESLQRQVRVEGQALRVSREQSQAYFDTRLRGSRIGAWASRQTSVLEPDDAVQGDDGRLALERAVEETESRFDGLQQIPVPDFWGGLRVQPRTVEFWQGRDNRLHDRFLYEWHEPDATWTIKRLSP</sequence>
<reference evidence="11 12" key="1">
    <citation type="journal article" date="2015" name="BMC Genomics">
        <title>Gene expression during zombie ant biting behavior reflects the complexity underlying fungal parasitic behavioral manipulation.</title>
        <authorList>
            <person name="de Bekker C."/>
            <person name="Ohm R.A."/>
            <person name="Loreto R.G."/>
            <person name="Sebastian A."/>
            <person name="Albert I."/>
            <person name="Merrow M."/>
            <person name="Brachmann A."/>
            <person name="Hughes D.P."/>
        </authorList>
    </citation>
    <scope>NUCLEOTIDE SEQUENCE [LARGE SCALE GENOMIC DNA]</scope>
    <source>
        <strain evidence="11 12">SC16a</strain>
    </source>
</reference>
<reference evidence="11 12" key="2">
    <citation type="journal article" date="2017" name="Sci. Rep.">
        <title>Ant-infecting Ophiocordyceps genomes reveal a high diversity of potential behavioral manipulation genes and a possible major role for enterotoxins.</title>
        <authorList>
            <person name="de Bekker C."/>
            <person name="Ohm R.A."/>
            <person name="Evans H.C."/>
            <person name="Brachmann A."/>
            <person name="Hughes D.P."/>
        </authorList>
    </citation>
    <scope>NUCLEOTIDE SEQUENCE [LARGE SCALE GENOMIC DNA]</scope>
    <source>
        <strain evidence="11 12">SC16a</strain>
    </source>
</reference>
<evidence type="ECO:0000256" key="1">
    <source>
        <dbReference type="ARBA" id="ARBA00001917"/>
    </source>
</evidence>
<feature type="compositionally biased region" description="Gly residues" evidence="8">
    <location>
        <begin position="35"/>
        <end position="49"/>
    </location>
</feature>
<dbReference type="EC" id="1.4.3.5" evidence="4"/>
<evidence type="ECO:0000256" key="6">
    <source>
        <dbReference type="ARBA" id="ARBA00022643"/>
    </source>
</evidence>
<keyword evidence="12" id="KW-1185">Reference proteome</keyword>
<comment type="pathway">
    <text evidence="3">Cofactor metabolism; pyridoxal 5'-phosphate salvage; pyridoxal 5'-phosphate from pyridoxine 5'-phosphate: step 1/1.</text>
</comment>
<dbReference type="SUPFAM" id="SSF50475">
    <property type="entry name" value="FMN-binding split barrel"/>
    <property type="match status" value="1"/>
</dbReference>
<dbReference type="PANTHER" id="PTHR10851">
    <property type="entry name" value="PYRIDOXINE-5-PHOSPHATE OXIDASE"/>
    <property type="match status" value="1"/>
</dbReference>
<keyword evidence="7" id="KW-0560">Oxidoreductase</keyword>
<dbReference type="EMBL" id="LAZP02000632">
    <property type="protein sequence ID" value="PFH56214.1"/>
    <property type="molecule type" value="Genomic_DNA"/>
</dbReference>